<organism evidence="1 2">
    <name type="scientific">Rhodotorula toruloides</name>
    <name type="common">Yeast</name>
    <name type="synonym">Rhodosporidium toruloides</name>
    <dbReference type="NCBI Taxonomy" id="5286"/>
    <lineage>
        <taxon>Eukaryota</taxon>
        <taxon>Fungi</taxon>
        <taxon>Dikarya</taxon>
        <taxon>Basidiomycota</taxon>
        <taxon>Pucciniomycotina</taxon>
        <taxon>Microbotryomycetes</taxon>
        <taxon>Sporidiobolales</taxon>
        <taxon>Sporidiobolaceae</taxon>
        <taxon>Rhodotorula</taxon>
    </lineage>
</organism>
<dbReference type="EMBL" id="CWKI01000014">
    <property type="protein sequence ID" value="CTR10823.1"/>
    <property type="molecule type" value="Genomic_DNA"/>
</dbReference>
<keyword evidence="2" id="KW-1185">Reference proteome</keyword>
<accession>A0A0K3CPC2</accession>
<gene>
    <name evidence="1" type="primary">FGENESH: predicted gene_14.234</name>
    <name evidence="1" type="ORF">BN2166_0066840</name>
</gene>
<reference evidence="1 2" key="1">
    <citation type="submission" date="2015-07" db="EMBL/GenBank/DDBJ databases">
        <authorList>
            <person name="Cajimat M.N.B."/>
            <person name="Milazzo M.L."/>
            <person name="Fulhorst C.F."/>
        </authorList>
    </citation>
    <scope>NUCLEOTIDE SEQUENCE [LARGE SCALE GENOMIC DNA]</scope>
    <source>
        <strain evidence="1">Single colony</strain>
    </source>
</reference>
<feature type="non-terminal residue" evidence="1">
    <location>
        <position position="1"/>
    </location>
</feature>
<sequence>YRIIELALPPLVRLAVDERVQACQTFALVHRDWTPFAQRELLNPVILRNKQSPTFPLEVSKRLRAARKGGRKVKRLLVDLNSGDVEGQHPELSEFLAAHLFEDGLEELWLHLGEEDECIRLTDIGAFADLHPRLTYLAIHHANLESFALPPLPNLETLIIEDIIWVFDISTFFVNYPSLRIFGCKGNDEFCELPFFALIPTTLRHLALFHDEAIDALFTIFNNSPPKDALPRSLRSLFVSSGDQPSAPSPEGIKKACADVGIEFNHYQGRVDVELVDYEIEEWAYSLHILELALPPIILSRLDERVRLCKTFSLVHRTWTRVAQRELHEHTVLRVGEDEQSVGDSLCRLQLARQGGWAVKRIYLDLGDATRAQEHEMGDSLLKDELSTTVEELWLRLGEEGVFTLGPNYLSRHRRLHIWDYVDYTEPQIVRDIHPRLTFLSLRCIRVANHLPSLPQLHTLLTERVEYDFRYSDIFGLCPALRAFGCKSQEEFCAPPLLTFLPASVRHLCLVDDVAIKEDLLSPSTPFSPPRSLQTLTLGGTDLAEFRSGTLANECDDAGIELTIIDGMSEQLDL</sequence>
<proteinExistence type="predicted"/>
<dbReference type="AlphaFoldDB" id="A0A0K3CPC2"/>
<feature type="non-terminal residue" evidence="1">
    <location>
        <position position="574"/>
    </location>
</feature>
<evidence type="ECO:0000313" key="2">
    <source>
        <dbReference type="Proteomes" id="UP000199069"/>
    </source>
</evidence>
<dbReference type="STRING" id="5286.A0A0K3CPC2"/>
<protein>
    <submittedName>
        <fullName evidence="1">FGENESH: predicted gene_14.234 protein</fullName>
    </submittedName>
</protein>
<evidence type="ECO:0000313" key="1">
    <source>
        <dbReference type="EMBL" id="CTR10823.1"/>
    </source>
</evidence>
<dbReference type="SUPFAM" id="SSF52058">
    <property type="entry name" value="L domain-like"/>
    <property type="match status" value="1"/>
</dbReference>
<name>A0A0K3CPC2_RHOTO</name>
<dbReference type="Proteomes" id="UP000199069">
    <property type="component" value="Unassembled WGS sequence"/>
</dbReference>